<evidence type="ECO:0008006" key="4">
    <source>
        <dbReference type="Google" id="ProtNLM"/>
    </source>
</evidence>
<evidence type="ECO:0000313" key="2">
    <source>
        <dbReference type="EMBL" id="MXQ07746.1"/>
    </source>
</evidence>
<organism evidence="2 3">
    <name type="scientific">Kangsaoukella pontilimi</name>
    <dbReference type="NCBI Taxonomy" id="2691042"/>
    <lineage>
        <taxon>Bacteria</taxon>
        <taxon>Pseudomonadati</taxon>
        <taxon>Pseudomonadota</taxon>
        <taxon>Alphaproteobacteria</taxon>
        <taxon>Rhodobacterales</taxon>
        <taxon>Paracoccaceae</taxon>
        <taxon>Kangsaoukella</taxon>
    </lineage>
</organism>
<comment type="caution">
    <text evidence="2">The sequence shown here is derived from an EMBL/GenBank/DDBJ whole genome shotgun (WGS) entry which is preliminary data.</text>
</comment>
<dbReference type="PROSITE" id="PS51257">
    <property type="entry name" value="PROKAR_LIPOPROTEIN"/>
    <property type="match status" value="1"/>
</dbReference>
<dbReference type="Proteomes" id="UP000480350">
    <property type="component" value="Unassembled WGS sequence"/>
</dbReference>
<sequence>MSIRFVITGAALLALTACGGGGDGGTGVDLGAGPAGFDGLIAETERLTSYFSSTPTSTLPTNDTATYNGVIVIGQDLTADATPVSATGYIGQVAIAVDFGASDANLSGTANNFFSTNLKTNGDPDTRIADLPENSDNELAFVGSGITGNNFVFTADGALEGVTVDGDMVGAFALSSARALIARENGTDFLVGGDSWDARLAADDRSR</sequence>
<dbReference type="RefSeq" id="WP_160763604.1">
    <property type="nucleotide sequence ID" value="NZ_WUPT01000001.1"/>
</dbReference>
<protein>
    <recommendedName>
        <fullName evidence="4">Transferrin-binding protein B C-lobe/N-lobe beta barrel domain-containing protein</fullName>
    </recommendedName>
</protein>
<dbReference type="EMBL" id="WUPT01000001">
    <property type="protein sequence ID" value="MXQ07746.1"/>
    <property type="molecule type" value="Genomic_DNA"/>
</dbReference>
<evidence type="ECO:0000256" key="1">
    <source>
        <dbReference type="SAM" id="SignalP"/>
    </source>
</evidence>
<keyword evidence="3" id="KW-1185">Reference proteome</keyword>
<feature type="chain" id="PRO_5028979909" description="Transferrin-binding protein B C-lobe/N-lobe beta barrel domain-containing protein" evidence="1">
    <location>
        <begin position="20"/>
        <end position="207"/>
    </location>
</feature>
<name>A0A7C9IRP3_9RHOB</name>
<accession>A0A7C9IRP3</accession>
<reference evidence="2 3" key="2">
    <citation type="submission" date="2020-03" db="EMBL/GenBank/DDBJ databases">
        <title>Kangsaoukella pontilimi gen. nov., sp. nov., a new member of the family Rhodobacteraceae isolated from a tidal mudflat.</title>
        <authorList>
            <person name="Kim I.S."/>
        </authorList>
    </citation>
    <scope>NUCLEOTIDE SEQUENCE [LARGE SCALE GENOMIC DNA]</scope>
    <source>
        <strain evidence="2 3">GH1-50</strain>
    </source>
</reference>
<dbReference type="Gene3D" id="2.40.160.90">
    <property type="match status" value="1"/>
</dbReference>
<gene>
    <name evidence="2" type="ORF">GQ651_07795</name>
</gene>
<feature type="signal peptide" evidence="1">
    <location>
        <begin position="1"/>
        <end position="19"/>
    </location>
</feature>
<dbReference type="AlphaFoldDB" id="A0A7C9IRP3"/>
<reference evidence="2 3" key="1">
    <citation type="submission" date="2019-12" db="EMBL/GenBank/DDBJ databases">
        <authorList>
            <person name="Lee S.D."/>
        </authorList>
    </citation>
    <scope>NUCLEOTIDE SEQUENCE [LARGE SCALE GENOMIC DNA]</scope>
    <source>
        <strain evidence="2 3">GH1-50</strain>
    </source>
</reference>
<keyword evidence="1" id="KW-0732">Signal</keyword>
<evidence type="ECO:0000313" key="3">
    <source>
        <dbReference type="Proteomes" id="UP000480350"/>
    </source>
</evidence>
<proteinExistence type="predicted"/>